<gene>
    <name evidence="1" type="ORF">BJ138DRAFT_1057110</name>
</gene>
<comment type="caution">
    <text evidence="1">The sequence shown here is derived from an EMBL/GenBank/DDBJ whole genome shotgun (WGS) entry which is preliminary data.</text>
</comment>
<evidence type="ECO:0000313" key="1">
    <source>
        <dbReference type="EMBL" id="KAH7914314.1"/>
    </source>
</evidence>
<accession>A0ACB8AN11</accession>
<dbReference type="Proteomes" id="UP000790377">
    <property type="component" value="Unassembled WGS sequence"/>
</dbReference>
<name>A0ACB8AN11_9AGAM</name>
<protein>
    <submittedName>
        <fullName evidence="1">Uncharacterized protein</fullName>
    </submittedName>
</protein>
<evidence type="ECO:0000313" key="2">
    <source>
        <dbReference type="Proteomes" id="UP000790377"/>
    </source>
</evidence>
<proteinExistence type="predicted"/>
<reference evidence="1" key="1">
    <citation type="journal article" date="2021" name="New Phytol.">
        <title>Evolutionary innovations through gain and loss of genes in the ectomycorrhizal Boletales.</title>
        <authorList>
            <person name="Wu G."/>
            <person name="Miyauchi S."/>
            <person name="Morin E."/>
            <person name="Kuo A."/>
            <person name="Drula E."/>
            <person name="Varga T."/>
            <person name="Kohler A."/>
            <person name="Feng B."/>
            <person name="Cao Y."/>
            <person name="Lipzen A."/>
            <person name="Daum C."/>
            <person name="Hundley H."/>
            <person name="Pangilinan J."/>
            <person name="Johnson J."/>
            <person name="Barry K."/>
            <person name="LaButti K."/>
            <person name="Ng V."/>
            <person name="Ahrendt S."/>
            <person name="Min B."/>
            <person name="Choi I.G."/>
            <person name="Park H."/>
            <person name="Plett J.M."/>
            <person name="Magnuson J."/>
            <person name="Spatafora J.W."/>
            <person name="Nagy L.G."/>
            <person name="Henrissat B."/>
            <person name="Grigoriev I.V."/>
            <person name="Yang Z.L."/>
            <person name="Xu J."/>
            <person name="Martin F.M."/>
        </authorList>
    </citation>
    <scope>NUCLEOTIDE SEQUENCE</scope>
    <source>
        <strain evidence="1">ATCC 28755</strain>
    </source>
</reference>
<keyword evidence="2" id="KW-1185">Reference proteome</keyword>
<dbReference type="EMBL" id="MU267615">
    <property type="protein sequence ID" value="KAH7914314.1"/>
    <property type="molecule type" value="Genomic_DNA"/>
</dbReference>
<sequence>MPASKDLEVIDLTRSSPPPPEPIIILDEDDTPTSTSAPDSKPRRRTPRKRRKRRATETNDGIETSTRTSRNQSPSGSGGRDAHRSPRPQSPTTSNGTQLEPTDEPGLFFFDATPVPVPETAKLSDEHEQPTPSGGESDALLLPAHVSILHTTINGAIPVQILPPETPDSDEDDYIEYLDYEDRKAPGLVRYFEAEAEEAAQAKPTRFVCKNCGAEGEHKTYECPVQICLTCGARDEHSTRSCPISKTCYTCGMKGHINRTCPNRYSRTATEDDLDCDRCGSRDHKMNECPTLWRIYQYVTDEERTLILDSRAEKRKLPIGKGGEGYIASAEWCYNCGNSGHLGDDCDEIPHFSDTPADYSAFSAHNTMSGPFFDPAAEPVRVHRGPRELREEPDIHQLPEDWGMNAPLDVGRQGKNKDRARMEKRFKEQEDDDGDWFANSRNVKNRSSNGALPSNLNGGGSGSKTMKFGKSMKSAGSQFLPPPPPAKKEGPPSLLERLGDGRARDDRGGGRRRSSGDQRDYGRGSEPYRIRGAAKDSRDRNRDGEYSQSSRRDWDREYDRRHSRDQERDRDRYRRDDHGPRYKGGYNR</sequence>
<organism evidence="1 2">
    <name type="scientific">Hygrophoropsis aurantiaca</name>
    <dbReference type="NCBI Taxonomy" id="72124"/>
    <lineage>
        <taxon>Eukaryota</taxon>
        <taxon>Fungi</taxon>
        <taxon>Dikarya</taxon>
        <taxon>Basidiomycota</taxon>
        <taxon>Agaricomycotina</taxon>
        <taxon>Agaricomycetes</taxon>
        <taxon>Agaricomycetidae</taxon>
        <taxon>Boletales</taxon>
        <taxon>Coniophorineae</taxon>
        <taxon>Hygrophoropsidaceae</taxon>
        <taxon>Hygrophoropsis</taxon>
    </lineage>
</organism>